<keyword evidence="10" id="KW-0540">Nuclease</keyword>
<evidence type="ECO:0000256" key="3">
    <source>
        <dbReference type="ARBA" id="ARBA00022723"/>
    </source>
</evidence>
<keyword evidence="6" id="KW-0347">Helicase</keyword>
<keyword evidence="11" id="KW-1185">Reference proteome</keyword>
<dbReference type="InterPro" id="IPR006483">
    <property type="entry name" value="CRISPR-assoc_Cas3_HD"/>
</dbReference>
<protein>
    <submittedName>
        <fullName evidence="10">CRISPR-associated endonuclease/helicase Cas3</fullName>
        <ecNumber evidence="10">3.1.-.-</ecNumber>
        <ecNumber evidence="10">3.6.4.-</ecNumber>
    </submittedName>
</protein>
<dbReference type="Gene3D" id="1.10.3210.30">
    <property type="match status" value="1"/>
</dbReference>
<dbReference type="EMBL" id="JARXVE010000005">
    <property type="protein sequence ID" value="MDH6196720.1"/>
    <property type="molecule type" value="Genomic_DNA"/>
</dbReference>
<keyword evidence="8" id="KW-0051">Antiviral defense</keyword>
<evidence type="ECO:0000256" key="2">
    <source>
        <dbReference type="ARBA" id="ARBA00009046"/>
    </source>
</evidence>
<dbReference type="SUPFAM" id="SSF52540">
    <property type="entry name" value="P-loop containing nucleoside triphosphate hydrolases"/>
    <property type="match status" value="1"/>
</dbReference>
<dbReference type="InterPro" id="IPR027417">
    <property type="entry name" value="P-loop_NTPase"/>
</dbReference>
<evidence type="ECO:0000313" key="11">
    <source>
        <dbReference type="Proteomes" id="UP001160130"/>
    </source>
</evidence>
<comment type="similarity">
    <text evidence="2">In the central section; belongs to the CRISPR-associated helicase Cas3 family.</text>
</comment>
<dbReference type="GO" id="GO:0016787">
    <property type="term" value="F:hydrolase activity"/>
    <property type="evidence" value="ECO:0007669"/>
    <property type="project" value="UniProtKB-KW"/>
</dbReference>
<reference evidence="10 11" key="1">
    <citation type="submission" date="2023-04" db="EMBL/GenBank/DDBJ databases">
        <title>Forest soil microbial communities from Buena Vista Peninsula, Colon Province, Panama.</title>
        <authorList>
            <person name="Bouskill N."/>
        </authorList>
    </citation>
    <scope>NUCLEOTIDE SEQUENCE [LARGE SCALE GENOMIC DNA]</scope>
    <source>
        <strain evidence="10 11">AC80</strain>
    </source>
</reference>
<keyword evidence="4" id="KW-0547">Nucleotide-binding</keyword>
<dbReference type="Proteomes" id="UP001160130">
    <property type="component" value="Unassembled WGS sequence"/>
</dbReference>
<dbReference type="EC" id="3.6.4.-" evidence="10"/>
<dbReference type="EC" id="3.1.-.-" evidence="10"/>
<dbReference type="InterPro" id="IPR054712">
    <property type="entry name" value="Cas3-like_dom"/>
</dbReference>
<evidence type="ECO:0000259" key="9">
    <source>
        <dbReference type="PROSITE" id="PS51643"/>
    </source>
</evidence>
<dbReference type="SUPFAM" id="SSF109604">
    <property type="entry name" value="HD-domain/PDEase-like"/>
    <property type="match status" value="1"/>
</dbReference>
<dbReference type="InterPro" id="IPR038257">
    <property type="entry name" value="CRISPR-assoc_Cas3_HD_sf"/>
</dbReference>
<evidence type="ECO:0000256" key="8">
    <source>
        <dbReference type="ARBA" id="ARBA00023118"/>
    </source>
</evidence>
<evidence type="ECO:0000256" key="1">
    <source>
        <dbReference type="ARBA" id="ARBA00006847"/>
    </source>
</evidence>
<keyword evidence="10" id="KW-0255">Endonuclease</keyword>
<dbReference type="InterPro" id="IPR013444">
    <property type="entry name" value="Helicase_Cas3_CRISPR-ass_Anaes"/>
</dbReference>
<gene>
    <name evidence="10" type="ORF">M2272_003373</name>
</gene>
<name>A0ABT6L331_9MYCO</name>
<keyword evidence="5 10" id="KW-0378">Hydrolase</keyword>
<accession>A0ABT6L331</accession>
<keyword evidence="7" id="KW-0067">ATP-binding</keyword>
<sequence>MNGLSVDEFDAYFAELHGYPPFAWQSRLCRLIVETGQWPESIGAPTGTGKSNVVDVHAFVNALYGWDNGPRVPRRLAVVVNRRAIVDAHEQRAIDLQNNLRSPRTDVVARVAEGLRRLCHESSPPSELLTLATLRGGLLPDRSWIDDPTSCSIVCATPDMWGSRLLFGGYGSSPQAHPREAGLLAFDSVMVLDEAHLNVQLLRTARRVRELIQRFPAPAPVLQVVETTATPVGDNDERSLGVTEEDVATDAVLARRLTRPKPVTYHATDLWPDKRRSSDKYVNEILDVVIDMWNNIDGTVGCVVNTVSTAVRLAHALRDRLSVEPSRNHVLTWVGPMRPMDLEAQVEAHPLAFRPDGDERVGVIVATQTIEVGVDIDFAALVTELAPGAALAQRAGRVNRLGSRLAGPIVVIGPVGDPKGSSPYEADELTTAQEWALRRAATADGLAPVALFTDPAPAASDRRDVFARLEAGDVEALATTSEKLAAPPERSLWLRDDLEPDRQECGIVLRAKLPENDLDALALLQATPPAARETFPVRIQLAREICRALGKLESPHGRAFVWRDNSIAQMQLGSGEEPKPGDVLILDSGHPIVREHTIVEYGDGNEVQDTVWGATDADGDADGREVEVLWRSDHLHLFTQIDGIVADQEHDANDIQELVNDFVSSERQVTVGRPYEGNEDGEVPWLVLRPARVVTDDDETRQTWGGTKPVKLDRHSTAVAQRARSLSLHLSLTDSEVDALELAGLHHDAGKRDPRFQLMLGARPGQEPRAKSGGASSRRAQLEKARAGLPSGWRHEQLSVVLAHDSLSEHDRDQRDLILRLVGTSHGHGRCAFPHSADQLIDPQNPALRPLADEFFDRGGWEALVEATHRRAGPWACAYYEALLRAADCTVSKEGS</sequence>
<feature type="domain" description="HD Cas3-type" evidence="9">
    <location>
        <begin position="705"/>
        <end position="892"/>
    </location>
</feature>
<dbReference type="GO" id="GO:0004519">
    <property type="term" value="F:endonuclease activity"/>
    <property type="evidence" value="ECO:0007669"/>
    <property type="project" value="UniProtKB-KW"/>
</dbReference>
<evidence type="ECO:0000313" key="10">
    <source>
        <dbReference type="EMBL" id="MDH6196720.1"/>
    </source>
</evidence>
<comment type="similarity">
    <text evidence="1">In the N-terminal section; belongs to the CRISPR-associated nuclease Cas3-HD family.</text>
</comment>
<organism evidence="10 11">
    <name type="scientific">Mycolicibacterium frederiksbergense</name>
    <dbReference type="NCBI Taxonomy" id="117567"/>
    <lineage>
        <taxon>Bacteria</taxon>
        <taxon>Bacillati</taxon>
        <taxon>Actinomycetota</taxon>
        <taxon>Actinomycetes</taxon>
        <taxon>Mycobacteriales</taxon>
        <taxon>Mycobacteriaceae</taxon>
        <taxon>Mycolicibacterium</taxon>
    </lineage>
</organism>
<dbReference type="Pfam" id="PF22590">
    <property type="entry name" value="Cas3-like_C_2"/>
    <property type="match status" value="1"/>
</dbReference>
<evidence type="ECO:0000256" key="7">
    <source>
        <dbReference type="ARBA" id="ARBA00022840"/>
    </source>
</evidence>
<dbReference type="PROSITE" id="PS51643">
    <property type="entry name" value="HD_CAS3"/>
    <property type="match status" value="1"/>
</dbReference>
<proteinExistence type="inferred from homology"/>
<keyword evidence="3" id="KW-0479">Metal-binding</keyword>
<comment type="caution">
    <text evidence="10">The sequence shown here is derived from an EMBL/GenBank/DDBJ whole genome shotgun (WGS) entry which is preliminary data.</text>
</comment>
<evidence type="ECO:0000256" key="6">
    <source>
        <dbReference type="ARBA" id="ARBA00022806"/>
    </source>
</evidence>
<evidence type="ECO:0000256" key="4">
    <source>
        <dbReference type="ARBA" id="ARBA00022741"/>
    </source>
</evidence>
<evidence type="ECO:0000256" key="5">
    <source>
        <dbReference type="ARBA" id="ARBA00022801"/>
    </source>
</evidence>
<dbReference type="NCBIfam" id="TIGR02621">
    <property type="entry name" value="cas3_GSU0051"/>
    <property type="match status" value="1"/>
</dbReference>
<dbReference type="Gene3D" id="3.40.50.300">
    <property type="entry name" value="P-loop containing nucleotide triphosphate hydrolases"/>
    <property type="match status" value="2"/>
</dbReference>
<dbReference type="RefSeq" id="WP_280833337.1">
    <property type="nucleotide sequence ID" value="NZ_JARXVE010000005.1"/>
</dbReference>